<gene>
    <name evidence="2" type="ORF">LY79DRAFT_539633</name>
</gene>
<feature type="transmembrane region" description="Helical" evidence="1">
    <location>
        <begin position="15"/>
        <end position="35"/>
    </location>
</feature>
<protein>
    <submittedName>
        <fullName evidence="2">Uncharacterized protein</fullName>
    </submittedName>
</protein>
<organism evidence="2 3">
    <name type="scientific">Colletotrichum navitas</name>
    <dbReference type="NCBI Taxonomy" id="681940"/>
    <lineage>
        <taxon>Eukaryota</taxon>
        <taxon>Fungi</taxon>
        <taxon>Dikarya</taxon>
        <taxon>Ascomycota</taxon>
        <taxon>Pezizomycotina</taxon>
        <taxon>Sordariomycetes</taxon>
        <taxon>Hypocreomycetidae</taxon>
        <taxon>Glomerellales</taxon>
        <taxon>Glomerellaceae</taxon>
        <taxon>Colletotrichum</taxon>
        <taxon>Colletotrichum graminicola species complex</taxon>
    </lineage>
</organism>
<keyword evidence="3" id="KW-1185">Reference proteome</keyword>
<accession>A0AAD8Q9L7</accession>
<dbReference type="RefSeq" id="XP_060418701.1">
    <property type="nucleotide sequence ID" value="XM_060556830.1"/>
</dbReference>
<dbReference type="AlphaFoldDB" id="A0AAD8Q9L7"/>
<comment type="caution">
    <text evidence="2">The sequence shown here is derived from an EMBL/GenBank/DDBJ whole genome shotgun (WGS) entry which is preliminary data.</text>
</comment>
<proteinExistence type="predicted"/>
<name>A0AAD8Q9L7_9PEZI</name>
<evidence type="ECO:0000313" key="2">
    <source>
        <dbReference type="EMBL" id="KAK1597956.1"/>
    </source>
</evidence>
<keyword evidence="1" id="KW-1133">Transmembrane helix</keyword>
<keyword evidence="1" id="KW-0472">Membrane</keyword>
<dbReference type="EMBL" id="JAHLJV010000006">
    <property type="protein sequence ID" value="KAK1597956.1"/>
    <property type="molecule type" value="Genomic_DNA"/>
</dbReference>
<keyword evidence="1" id="KW-0812">Transmembrane</keyword>
<reference evidence="2" key="1">
    <citation type="submission" date="2021-06" db="EMBL/GenBank/DDBJ databases">
        <title>Comparative genomics, transcriptomics and evolutionary studies reveal genomic signatures of adaptation to plant cell wall in hemibiotrophic fungi.</title>
        <authorList>
            <consortium name="DOE Joint Genome Institute"/>
            <person name="Baroncelli R."/>
            <person name="Diaz J.F."/>
            <person name="Benocci T."/>
            <person name="Peng M."/>
            <person name="Battaglia E."/>
            <person name="Haridas S."/>
            <person name="Andreopoulos W."/>
            <person name="Labutti K."/>
            <person name="Pangilinan J."/>
            <person name="Floch G.L."/>
            <person name="Makela M.R."/>
            <person name="Henrissat B."/>
            <person name="Grigoriev I.V."/>
            <person name="Crouch J.A."/>
            <person name="De Vries R.P."/>
            <person name="Sukno S.A."/>
            <person name="Thon M.R."/>
        </authorList>
    </citation>
    <scope>NUCLEOTIDE SEQUENCE</scope>
    <source>
        <strain evidence="2">CBS 125086</strain>
    </source>
</reference>
<evidence type="ECO:0000256" key="1">
    <source>
        <dbReference type="SAM" id="Phobius"/>
    </source>
</evidence>
<dbReference type="GeneID" id="85441070"/>
<evidence type="ECO:0000313" key="3">
    <source>
        <dbReference type="Proteomes" id="UP001230504"/>
    </source>
</evidence>
<dbReference type="Proteomes" id="UP001230504">
    <property type="component" value="Unassembled WGS sequence"/>
</dbReference>
<sequence length="82" mass="8706">MSGGKAKLVRRSISSVPPTVAFFFVLPLSISSPFFRSRGGGGKKTSGRPSCCRKGSLCIGARTFYGVHSICILHFPCTTPPT</sequence>